<evidence type="ECO:0000256" key="2">
    <source>
        <dbReference type="ARBA" id="ARBA00022801"/>
    </source>
</evidence>
<dbReference type="GO" id="GO:0009311">
    <property type="term" value="P:oligosaccharide metabolic process"/>
    <property type="evidence" value="ECO:0007669"/>
    <property type="project" value="InterPro"/>
</dbReference>
<dbReference type="Pfam" id="PF22422">
    <property type="entry name" value="MGH1-like_GH"/>
    <property type="match status" value="2"/>
</dbReference>
<feature type="domain" description="Mannosylglycerate hydrolase MGH1-like glycoside hydrolase" evidence="5">
    <location>
        <begin position="730"/>
        <end position="899"/>
    </location>
</feature>
<dbReference type="SUPFAM" id="SSF48208">
    <property type="entry name" value="Six-hairpin glycosidases"/>
    <property type="match status" value="1"/>
</dbReference>
<feature type="region of interest" description="Disordered" evidence="4">
    <location>
        <begin position="917"/>
        <end position="939"/>
    </location>
</feature>
<protein>
    <submittedName>
        <fullName evidence="6">Mannosyl oligosaccharide glucosidase</fullName>
    </submittedName>
</protein>
<accession>A0A517QAZ3</accession>
<gene>
    <name evidence="6" type="ORF">Enr10x_41430</name>
</gene>
<proteinExistence type="inferred from homology"/>
<dbReference type="InterPro" id="IPR004888">
    <property type="entry name" value="Glycoside_hydrolase_63"/>
</dbReference>
<organism evidence="6 7">
    <name type="scientific">Gimesia panareensis</name>
    <dbReference type="NCBI Taxonomy" id="2527978"/>
    <lineage>
        <taxon>Bacteria</taxon>
        <taxon>Pseudomonadati</taxon>
        <taxon>Planctomycetota</taxon>
        <taxon>Planctomycetia</taxon>
        <taxon>Planctomycetales</taxon>
        <taxon>Planctomycetaceae</taxon>
        <taxon>Gimesia</taxon>
    </lineage>
</organism>
<comment type="similarity">
    <text evidence="1">Belongs to the glycosyl hydrolase 63 family.</text>
</comment>
<dbReference type="Gene3D" id="1.50.10.10">
    <property type="match status" value="1"/>
</dbReference>
<dbReference type="Proteomes" id="UP000315647">
    <property type="component" value="Chromosome"/>
</dbReference>
<dbReference type="InterPro" id="IPR012341">
    <property type="entry name" value="6hp_glycosidase-like_sf"/>
</dbReference>
<dbReference type="PANTHER" id="PTHR10412">
    <property type="entry name" value="MANNOSYL-OLIGOSACCHARIDE GLUCOSIDASE"/>
    <property type="match status" value="1"/>
</dbReference>
<evidence type="ECO:0000259" key="5">
    <source>
        <dbReference type="Pfam" id="PF22422"/>
    </source>
</evidence>
<evidence type="ECO:0000313" key="6">
    <source>
        <dbReference type="EMBL" id="QDT28797.1"/>
    </source>
</evidence>
<reference evidence="6 7" key="1">
    <citation type="submission" date="2019-03" db="EMBL/GenBank/DDBJ databases">
        <title>Deep-cultivation of Planctomycetes and their phenomic and genomic characterization uncovers novel biology.</title>
        <authorList>
            <person name="Wiegand S."/>
            <person name="Jogler M."/>
            <person name="Boedeker C."/>
            <person name="Pinto D."/>
            <person name="Vollmers J."/>
            <person name="Rivas-Marin E."/>
            <person name="Kohn T."/>
            <person name="Peeters S.H."/>
            <person name="Heuer A."/>
            <person name="Rast P."/>
            <person name="Oberbeckmann S."/>
            <person name="Bunk B."/>
            <person name="Jeske O."/>
            <person name="Meyerdierks A."/>
            <person name="Storesund J.E."/>
            <person name="Kallscheuer N."/>
            <person name="Luecker S."/>
            <person name="Lage O.M."/>
            <person name="Pohl T."/>
            <person name="Merkel B.J."/>
            <person name="Hornburger P."/>
            <person name="Mueller R.-W."/>
            <person name="Bruemmer F."/>
            <person name="Labrenz M."/>
            <person name="Spormann A.M."/>
            <person name="Op den Camp H."/>
            <person name="Overmann J."/>
            <person name="Amann R."/>
            <person name="Jetten M.S.M."/>
            <person name="Mascher T."/>
            <person name="Medema M.H."/>
            <person name="Devos D.P."/>
            <person name="Kaster A.-K."/>
            <person name="Ovreas L."/>
            <person name="Rohde M."/>
            <person name="Galperin M.Y."/>
            <person name="Jogler C."/>
        </authorList>
    </citation>
    <scope>NUCLEOTIDE SEQUENCE [LARGE SCALE GENOMIC DNA]</scope>
    <source>
        <strain evidence="6 7">Enr10</strain>
    </source>
</reference>
<dbReference type="InterPro" id="IPR054491">
    <property type="entry name" value="MGH1-like_GH"/>
</dbReference>
<dbReference type="GO" id="GO:0004573">
    <property type="term" value="F:Glc3Man9GlcNAc2 oligosaccharide glucosidase activity"/>
    <property type="evidence" value="ECO:0007669"/>
    <property type="project" value="InterPro"/>
</dbReference>
<keyword evidence="2" id="KW-0378">Hydrolase</keyword>
<evidence type="ECO:0000313" key="7">
    <source>
        <dbReference type="Proteomes" id="UP000315647"/>
    </source>
</evidence>
<dbReference type="InterPro" id="IPR008928">
    <property type="entry name" value="6-hairpin_glycosidase_sf"/>
</dbReference>
<dbReference type="GO" id="GO:0006487">
    <property type="term" value="P:protein N-linked glycosylation"/>
    <property type="evidence" value="ECO:0007669"/>
    <property type="project" value="TreeGrafter"/>
</dbReference>
<dbReference type="PANTHER" id="PTHR10412:SF11">
    <property type="entry name" value="MANNOSYL-OLIGOSACCHARIDE GLUCOSIDASE"/>
    <property type="match status" value="1"/>
</dbReference>
<evidence type="ECO:0000256" key="1">
    <source>
        <dbReference type="ARBA" id="ARBA00010833"/>
    </source>
</evidence>
<evidence type="ECO:0000256" key="4">
    <source>
        <dbReference type="SAM" id="MobiDB-lite"/>
    </source>
</evidence>
<dbReference type="AlphaFoldDB" id="A0A517QAZ3"/>
<keyword evidence="7" id="KW-1185">Reference proteome</keyword>
<feature type="domain" description="Mannosylglycerate hydrolase MGH1-like glycoside hydrolase" evidence="5">
    <location>
        <begin position="458"/>
        <end position="559"/>
    </location>
</feature>
<keyword evidence="3" id="KW-0326">Glycosidase</keyword>
<name>A0A517QAZ3_9PLAN</name>
<dbReference type="EMBL" id="CP037421">
    <property type="protein sequence ID" value="QDT28797.1"/>
    <property type="molecule type" value="Genomic_DNA"/>
</dbReference>
<evidence type="ECO:0000256" key="3">
    <source>
        <dbReference type="ARBA" id="ARBA00023295"/>
    </source>
</evidence>
<sequence>MRTSCKIIRHACLCLSGKELIESMSEVEWERLVSEAEREPGANWKRWGPYLAERQWGTVRESTADGDPWLNFTHEEATWRTYRWGEDGLLGICDRQCRLCFGLALWNGKDPILKERLFGLTGPEGNHGEDVKEAYYYLDSTPSHSYLKSLYKYPQGEFPYAELRAENARRSRQEPEFELTNTGIFDESRYFDVQMEYAKAADEDILIRITIFNRGPEDAPLHFLPSWWYRNTWSWGPTLDRPSEKPGLKQIADNCLKAEHESLGEFQLYSDVGPDGELPEWLFTENETNTWRFEDPNSRRPSCKDAFHLAVVEGVEGVVNPRPKGTKAAAHFQCVIPAGESVQFRLRMSAVDELPVEPFGAGFDEIFEQRIEEADRFARSLVAPGLSSDEEQIMRQANAGLLCTKQFYHYVIPRWLENAGNGEKEPAPRQPGMPSPRNADWGHLYNRNIISMPDKWEYPWYAAWDLAFHLIPFSKIDPYFAKEQAILFLREWYMHPNGQLPAYEWNFSDVNPPVHAWACWRVYQMTASNGDRDRNFLERVFQKLLLNFTWWVNRKDIRGKHVFSGGFLGLDNIGIFDRSKPLPTGGHLEQADGTAWMAFFCSSMLSIAFELADDNPAYEDMASKFFEHYVSIAEAMNSLDGTGLWDEEDGFYYDHLHLDGRSIPLKIRSIVGLIPLFTVDVLFDHTIEKLPAFRKRMEWFLKSRPDLQRFMTYMERDSETSNGGHRLLAIPTRERLLRLLRYLLDEDEFLSDYGIRSLSKFHEEHPFEYELNGELLRVQYLPAESDSGLFGGNSNWRGPIWFPLNYLLIEALERYHTFYGKTLRVECPTRSGNYMDLQEVADEIRRRLARLFLSDEAGDRPSYARTDVLLNDPHWRDLVLFYEYFDAETGRGLGASHQTGWTALISPILGTLASRCRPQQHGNGQESELNEPAAAEHGS</sequence>